<organism evidence="1">
    <name type="scientific">Rhizophora mucronata</name>
    <name type="common">Asiatic mangrove</name>
    <dbReference type="NCBI Taxonomy" id="61149"/>
    <lineage>
        <taxon>Eukaryota</taxon>
        <taxon>Viridiplantae</taxon>
        <taxon>Streptophyta</taxon>
        <taxon>Embryophyta</taxon>
        <taxon>Tracheophyta</taxon>
        <taxon>Spermatophyta</taxon>
        <taxon>Magnoliopsida</taxon>
        <taxon>eudicotyledons</taxon>
        <taxon>Gunneridae</taxon>
        <taxon>Pentapetalae</taxon>
        <taxon>rosids</taxon>
        <taxon>fabids</taxon>
        <taxon>Malpighiales</taxon>
        <taxon>Rhizophoraceae</taxon>
        <taxon>Rhizophora</taxon>
    </lineage>
</organism>
<protein>
    <submittedName>
        <fullName evidence="1">Uncharacterized protein</fullName>
    </submittedName>
</protein>
<accession>A0A2P2JGL2</accession>
<dbReference type="EMBL" id="GGEC01012066">
    <property type="protein sequence ID" value="MBW92549.1"/>
    <property type="molecule type" value="Transcribed_RNA"/>
</dbReference>
<proteinExistence type="predicted"/>
<reference evidence="1" key="1">
    <citation type="submission" date="2018-02" db="EMBL/GenBank/DDBJ databases">
        <title>Rhizophora mucronata_Transcriptome.</title>
        <authorList>
            <person name="Meera S.P."/>
            <person name="Sreeshan A."/>
            <person name="Augustine A."/>
        </authorList>
    </citation>
    <scope>NUCLEOTIDE SEQUENCE</scope>
    <source>
        <tissue evidence="1">Leaf</tissue>
    </source>
</reference>
<sequence length="32" mass="3901">MKREREKKRTFNLGVWQRTCKAKCKVFVSLKT</sequence>
<evidence type="ECO:0000313" key="1">
    <source>
        <dbReference type="EMBL" id="MBW92549.1"/>
    </source>
</evidence>
<dbReference type="AlphaFoldDB" id="A0A2P2JGL2"/>
<name>A0A2P2JGL2_RHIMU</name>